<evidence type="ECO:0000256" key="1">
    <source>
        <dbReference type="SAM" id="MobiDB-lite"/>
    </source>
</evidence>
<dbReference type="RefSeq" id="WP_284252129.1">
    <property type="nucleotide sequence ID" value="NZ_BSUM01000001.1"/>
</dbReference>
<name>A0AA37XHQ9_9MICO</name>
<proteinExistence type="predicted"/>
<reference evidence="3" key="2">
    <citation type="submission" date="2023-02" db="EMBL/GenBank/DDBJ databases">
        <authorList>
            <person name="Sun Q."/>
            <person name="Mori K."/>
        </authorList>
    </citation>
    <scope>NUCLEOTIDE SEQUENCE</scope>
    <source>
        <strain evidence="3">NBRC 112290</strain>
    </source>
</reference>
<dbReference type="Proteomes" id="UP001157161">
    <property type="component" value="Unassembled WGS sequence"/>
</dbReference>
<feature type="region of interest" description="Disordered" evidence="1">
    <location>
        <begin position="97"/>
        <end position="116"/>
    </location>
</feature>
<accession>A0AA37XHQ9</accession>
<evidence type="ECO:0000313" key="4">
    <source>
        <dbReference type="Proteomes" id="UP001157161"/>
    </source>
</evidence>
<dbReference type="AlphaFoldDB" id="A0AA37XHQ9"/>
<sequence>MRHPGPRIPARVLPAALAVVLTATALAACRQDVAPPTGADAVCGDPVAADDVTLEGLAEADVLLVESSLGLTDTVVYDDGRVAVVGRTAGEWSRGVAGMQGGDGEAAVGRDGDRSGGLTTTVTAVGTVPPSGGHASRREQPAAGTVVVPALAWMPHPESPLLLVGRLPDCALDDLARLAADLRDVVERTNGDLGSPMVTDMVSTRLDYRGDAAVNVSAYALGFDDDLRREQREGRAFMRAMQDVVVANLPDVVEVEPEAFERYPSPSADCEAITDPEEVAAILAIDRDADDADLDPLAARPVPAGIVPCG</sequence>
<keyword evidence="2" id="KW-0732">Signal</keyword>
<organism evidence="3 4">
    <name type="scientific">Litorihabitans aurantiacus</name>
    <dbReference type="NCBI Taxonomy" id="1930061"/>
    <lineage>
        <taxon>Bacteria</taxon>
        <taxon>Bacillati</taxon>
        <taxon>Actinomycetota</taxon>
        <taxon>Actinomycetes</taxon>
        <taxon>Micrococcales</taxon>
        <taxon>Beutenbergiaceae</taxon>
        <taxon>Litorihabitans</taxon>
    </lineage>
</organism>
<gene>
    <name evidence="3" type="ORF">GCM10025875_33510</name>
</gene>
<evidence type="ECO:0000313" key="3">
    <source>
        <dbReference type="EMBL" id="GMA33359.1"/>
    </source>
</evidence>
<dbReference type="PROSITE" id="PS51257">
    <property type="entry name" value="PROKAR_LIPOPROTEIN"/>
    <property type="match status" value="1"/>
</dbReference>
<keyword evidence="4" id="KW-1185">Reference proteome</keyword>
<comment type="caution">
    <text evidence="3">The sequence shown here is derived from an EMBL/GenBank/DDBJ whole genome shotgun (WGS) entry which is preliminary data.</text>
</comment>
<protein>
    <submittedName>
        <fullName evidence="3">Uncharacterized protein</fullName>
    </submittedName>
</protein>
<feature type="signal peptide" evidence="2">
    <location>
        <begin position="1"/>
        <end position="27"/>
    </location>
</feature>
<evidence type="ECO:0000256" key="2">
    <source>
        <dbReference type="SAM" id="SignalP"/>
    </source>
</evidence>
<dbReference type="EMBL" id="BSUM01000001">
    <property type="protein sequence ID" value="GMA33359.1"/>
    <property type="molecule type" value="Genomic_DNA"/>
</dbReference>
<feature type="chain" id="PRO_5041211101" evidence="2">
    <location>
        <begin position="28"/>
        <end position="310"/>
    </location>
</feature>
<reference evidence="3" key="1">
    <citation type="journal article" date="2014" name="Int. J. Syst. Evol. Microbiol.">
        <title>Complete genome sequence of Corynebacterium casei LMG S-19264T (=DSM 44701T), isolated from a smear-ripened cheese.</title>
        <authorList>
            <consortium name="US DOE Joint Genome Institute (JGI-PGF)"/>
            <person name="Walter F."/>
            <person name="Albersmeier A."/>
            <person name="Kalinowski J."/>
            <person name="Ruckert C."/>
        </authorList>
    </citation>
    <scope>NUCLEOTIDE SEQUENCE</scope>
    <source>
        <strain evidence="3">NBRC 112290</strain>
    </source>
</reference>